<feature type="compositionally biased region" description="Low complexity" evidence="3">
    <location>
        <begin position="240"/>
        <end position="253"/>
    </location>
</feature>
<dbReference type="GO" id="GO:0016477">
    <property type="term" value="P:cell migration"/>
    <property type="evidence" value="ECO:0007669"/>
    <property type="project" value="TreeGrafter"/>
</dbReference>
<dbReference type="EMBL" id="JAGFMF010012145">
    <property type="protein sequence ID" value="KAG8506834.1"/>
    <property type="molecule type" value="Genomic_DNA"/>
</dbReference>
<feature type="domain" description="SH3" evidence="4">
    <location>
        <begin position="1"/>
        <end position="58"/>
    </location>
</feature>
<feature type="domain" description="SH3" evidence="4">
    <location>
        <begin position="83"/>
        <end position="142"/>
    </location>
</feature>
<feature type="region of interest" description="Disordered" evidence="3">
    <location>
        <begin position="63"/>
        <end position="83"/>
    </location>
</feature>
<dbReference type="SMART" id="SM00326">
    <property type="entry name" value="SH3"/>
    <property type="match status" value="3"/>
</dbReference>
<feature type="compositionally biased region" description="Basic and acidic residues" evidence="3">
    <location>
        <begin position="489"/>
        <end position="498"/>
    </location>
</feature>
<feature type="compositionally biased region" description="Basic and acidic residues" evidence="3">
    <location>
        <begin position="510"/>
        <end position="523"/>
    </location>
</feature>
<evidence type="ECO:0000256" key="1">
    <source>
        <dbReference type="ARBA" id="ARBA00022443"/>
    </source>
</evidence>
<feature type="compositionally biased region" description="Basic and acidic residues" evidence="3">
    <location>
        <begin position="270"/>
        <end position="279"/>
    </location>
</feature>
<comment type="caution">
    <text evidence="5">The sequence shown here is derived from an EMBL/GenBank/DDBJ whole genome shotgun (WGS) entry which is preliminary data.</text>
</comment>
<dbReference type="PROSITE" id="PS50002">
    <property type="entry name" value="SH3"/>
    <property type="match status" value="2"/>
</dbReference>
<dbReference type="PRINTS" id="PR00452">
    <property type="entry name" value="SH3DOMAIN"/>
</dbReference>
<dbReference type="InterPro" id="IPR050384">
    <property type="entry name" value="Endophilin_SH3RF"/>
</dbReference>
<dbReference type="GO" id="GO:0007015">
    <property type="term" value="P:actin filament organization"/>
    <property type="evidence" value="ECO:0007669"/>
    <property type="project" value="TreeGrafter"/>
</dbReference>
<evidence type="ECO:0000259" key="4">
    <source>
        <dbReference type="PROSITE" id="PS50002"/>
    </source>
</evidence>
<feature type="compositionally biased region" description="Polar residues" evidence="3">
    <location>
        <begin position="299"/>
        <end position="309"/>
    </location>
</feature>
<feature type="region of interest" description="Disordered" evidence="3">
    <location>
        <begin position="147"/>
        <end position="171"/>
    </location>
</feature>
<dbReference type="CDD" id="cd11874">
    <property type="entry name" value="SH3_CD2AP-like_2"/>
    <property type="match status" value="1"/>
</dbReference>
<reference evidence="5" key="1">
    <citation type="journal article" date="2021" name="Evol. Appl.">
        <title>The genome of the Pyrenean desman and the effects of bottlenecks and inbreeding on the genomic landscape of an endangered species.</title>
        <authorList>
            <person name="Escoda L."/>
            <person name="Castresana J."/>
        </authorList>
    </citation>
    <scope>NUCLEOTIDE SEQUENCE</scope>
    <source>
        <strain evidence="5">IBE-C5619</strain>
    </source>
</reference>
<dbReference type="Gene3D" id="2.30.30.40">
    <property type="entry name" value="SH3 Domains"/>
    <property type="match status" value="3"/>
</dbReference>
<feature type="region of interest" description="Disordered" evidence="3">
    <location>
        <begin position="218"/>
        <end position="442"/>
    </location>
</feature>
<dbReference type="AlphaFoldDB" id="A0A8J5ZLU2"/>
<evidence type="ECO:0000313" key="5">
    <source>
        <dbReference type="EMBL" id="KAG8506834.1"/>
    </source>
</evidence>
<protein>
    <submittedName>
        <fullName evidence="5">SH3 domain-containing protein 21</fullName>
    </submittedName>
</protein>
<keyword evidence="6" id="KW-1185">Reference proteome</keyword>
<dbReference type="Pfam" id="PF00018">
    <property type="entry name" value="SH3_1"/>
    <property type="match status" value="1"/>
</dbReference>
<sequence>MEVLVLSGYRAQKEGELSLAPGDVVRQVCEGPVRGWLRGELGGHCGLFPERLVQEIPESLRGTGAPRRPRYARRQGHLGKSRGPQRWCKVSFNYTPEQKDELKLQAGEIVEVIKEIEDGWWLGKKNGQLGAFPSNFVELLDSGPPSVDNLDMPSISPDPQRPPKLSSLTYDSPPDYLRTVSHPETCRVLFDYQPEAPDELALRRGDVVKVLRKLKKLAPRKVASRKSAPIKEPKPKKVVPKTTLPTVKKLVTVSTGPSKAKPSGTPSGDGQKRPSRDRGSSSSFLSGSPGHPGRKRPKTQVSKQCSATTQEEEQSSLSKAPPANKTPTLDESPIPKKTPPPGKTSPLEETLTPDKVPAPEETLTLEDKTPTPEETQTVEDKTDTPEAIPTPEFKAPAPENTLTLEANAPTPEGAFSVEEGLAPEIPPKDEAIGPKVTPPGDEALTLEKVLTPEQVLPEEVSIPDNTQLHHFTPEEALEKVKSLVVSKTQPEEESHMPEEPPLSVTKHPLNKRDDSPLHCESKVKPLSLSAHGEDQTQKDAPAFLEETPWKGEAILQEEVPPKEGSPPKDVSPQKITPAQKNPQPIKLTSDSQEAHTFHSLVSPNPMDSRSDREELIMLKAEVESLRMSLEQMGVHLESKLKDLWEELKNEREKRQWLEVHLKQKTQEARTKGSIYSQTY</sequence>
<accession>A0A8J5ZLU2</accession>
<evidence type="ECO:0000313" key="6">
    <source>
        <dbReference type="Proteomes" id="UP000700334"/>
    </source>
</evidence>
<feature type="compositionally biased region" description="Low complexity" evidence="3">
    <location>
        <begin position="280"/>
        <end position="291"/>
    </location>
</feature>
<dbReference type="SUPFAM" id="SSF50044">
    <property type="entry name" value="SH3-domain"/>
    <property type="match status" value="3"/>
</dbReference>
<organism evidence="5 6">
    <name type="scientific">Galemys pyrenaicus</name>
    <name type="common">Iberian desman</name>
    <name type="synonym">Pyrenean desman</name>
    <dbReference type="NCBI Taxonomy" id="202257"/>
    <lineage>
        <taxon>Eukaryota</taxon>
        <taxon>Metazoa</taxon>
        <taxon>Chordata</taxon>
        <taxon>Craniata</taxon>
        <taxon>Vertebrata</taxon>
        <taxon>Euteleostomi</taxon>
        <taxon>Mammalia</taxon>
        <taxon>Eutheria</taxon>
        <taxon>Laurasiatheria</taxon>
        <taxon>Eulipotyphla</taxon>
        <taxon>Talpidae</taxon>
        <taxon>Galemys</taxon>
    </lineage>
</organism>
<name>A0A8J5ZLU2_GALPY</name>
<dbReference type="Proteomes" id="UP000700334">
    <property type="component" value="Unassembled WGS sequence"/>
</dbReference>
<feature type="region of interest" description="Disordered" evidence="3">
    <location>
        <begin position="483"/>
        <end position="610"/>
    </location>
</feature>
<evidence type="ECO:0000256" key="2">
    <source>
        <dbReference type="PROSITE-ProRule" id="PRU00192"/>
    </source>
</evidence>
<evidence type="ECO:0000256" key="3">
    <source>
        <dbReference type="SAM" id="MobiDB-lite"/>
    </source>
</evidence>
<gene>
    <name evidence="5" type="ORF">J0S82_005233</name>
</gene>
<dbReference type="Pfam" id="PF14604">
    <property type="entry name" value="SH3_9"/>
    <property type="match status" value="2"/>
</dbReference>
<dbReference type="PANTHER" id="PTHR14167:SF28">
    <property type="entry name" value="SH3 DOMAIN-CONTAINING PROTEIN 21"/>
    <property type="match status" value="1"/>
</dbReference>
<keyword evidence="1 2" id="KW-0728">SH3 domain</keyword>
<dbReference type="PRINTS" id="PR00499">
    <property type="entry name" value="P67PHOX"/>
</dbReference>
<dbReference type="InterPro" id="IPR001452">
    <property type="entry name" value="SH3_domain"/>
</dbReference>
<feature type="compositionally biased region" description="Basic residues" evidence="3">
    <location>
        <begin position="67"/>
        <end position="80"/>
    </location>
</feature>
<feature type="compositionally biased region" description="Polar residues" evidence="3">
    <location>
        <begin position="573"/>
        <end position="591"/>
    </location>
</feature>
<dbReference type="InterPro" id="IPR036028">
    <property type="entry name" value="SH3-like_dom_sf"/>
</dbReference>
<proteinExistence type="predicted"/>
<dbReference type="PANTHER" id="PTHR14167">
    <property type="entry name" value="SH3 DOMAIN-CONTAINING"/>
    <property type="match status" value="1"/>
</dbReference>
<dbReference type="OrthoDB" id="73680at2759"/>